<feature type="region of interest" description="Disordered" evidence="1">
    <location>
        <begin position="1"/>
        <end position="109"/>
    </location>
</feature>
<reference evidence="2 3" key="1">
    <citation type="submission" date="2024-02" db="EMBL/GenBank/DDBJ databases">
        <title>High-quality chromosome-scale genome assembly of Pensacola bahiagrass (Paspalum notatum Flugge var. saurae).</title>
        <authorList>
            <person name="Vega J.M."/>
            <person name="Podio M."/>
            <person name="Orjuela J."/>
            <person name="Siena L.A."/>
            <person name="Pessino S.C."/>
            <person name="Combes M.C."/>
            <person name="Mariac C."/>
            <person name="Albertini E."/>
            <person name="Pupilli F."/>
            <person name="Ortiz J.P.A."/>
            <person name="Leblanc O."/>
        </authorList>
    </citation>
    <scope>NUCLEOTIDE SEQUENCE [LARGE SCALE GENOMIC DNA]</scope>
    <source>
        <strain evidence="2">R1</strain>
        <tissue evidence="2">Leaf</tissue>
    </source>
</reference>
<protein>
    <submittedName>
        <fullName evidence="2">Uncharacterized protein</fullName>
    </submittedName>
</protein>
<dbReference type="Proteomes" id="UP001341281">
    <property type="component" value="Chromosome 01"/>
</dbReference>
<accession>A0AAQ3PMA9</accession>
<name>A0AAQ3PMA9_PASNO</name>
<evidence type="ECO:0000313" key="3">
    <source>
        <dbReference type="Proteomes" id="UP001341281"/>
    </source>
</evidence>
<feature type="compositionally biased region" description="Gly residues" evidence="1">
    <location>
        <begin position="38"/>
        <end position="47"/>
    </location>
</feature>
<sequence>MTRDDGGGGGHRRGRRGMARHNEALDDDAQVTLSTVSGGSGGSGSVHGGARRRLRGSISERRSALGAAKRERGRGVRHGRDGGVRHGHSAAAADAAPTGTTATGPAGPARGSYRVGLRRWWAQLLGLLAASGPASGCRPVELIFLFFNAQRWKL</sequence>
<dbReference type="EMBL" id="CP144745">
    <property type="protein sequence ID" value="WVZ49521.1"/>
    <property type="molecule type" value="Genomic_DNA"/>
</dbReference>
<evidence type="ECO:0000313" key="2">
    <source>
        <dbReference type="EMBL" id="WVZ49521.1"/>
    </source>
</evidence>
<feature type="compositionally biased region" description="Low complexity" evidence="1">
    <location>
        <begin position="90"/>
        <end position="109"/>
    </location>
</feature>
<evidence type="ECO:0000256" key="1">
    <source>
        <dbReference type="SAM" id="MobiDB-lite"/>
    </source>
</evidence>
<feature type="compositionally biased region" description="Basic residues" evidence="1">
    <location>
        <begin position="10"/>
        <end position="19"/>
    </location>
</feature>
<dbReference type="AlphaFoldDB" id="A0AAQ3PMA9"/>
<gene>
    <name evidence="2" type="ORF">U9M48_000870</name>
</gene>
<proteinExistence type="predicted"/>
<organism evidence="2 3">
    <name type="scientific">Paspalum notatum var. saurae</name>
    <dbReference type="NCBI Taxonomy" id="547442"/>
    <lineage>
        <taxon>Eukaryota</taxon>
        <taxon>Viridiplantae</taxon>
        <taxon>Streptophyta</taxon>
        <taxon>Embryophyta</taxon>
        <taxon>Tracheophyta</taxon>
        <taxon>Spermatophyta</taxon>
        <taxon>Magnoliopsida</taxon>
        <taxon>Liliopsida</taxon>
        <taxon>Poales</taxon>
        <taxon>Poaceae</taxon>
        <taxon>PACMAD clade</taxon>
        <taxon>Panicoideae</taxon>
        <taxon>Andropogonodae</taxon>
        <taxon>Paspaleae</taxon>
        <taxon>Paspalinae</taxon>
        <taxon>Paspalum</taxon>
    </lineage>
</organism>
<feature type="compositionally biased region" description="Basic and acidic residues" evidence="1">
    <location>
        <begin position="58"/>
        <end position="84"/>
    </location>
</feature>
<keyword evidence="3" id="KW-1185">Reference proteome</keyword>